<feature type="domain" description="MAM" evidence="1">
    <location>
        <begin position="102"/>
        <end position="249"/>
    </location>
</feature>
<dbReference type="AlphaFoldDB" id="A0AAE0RV27"/>
<dbReference type="PANTHER" id="PTHR23282:SF101">
    <property type="entry name" value="MAM DOMAIN-CONTAINING PROTEIN"/>
    <property type="match status" value="1"/>
</dbReference>
<dbReference type="GO" id="GO:0016020">
    <property type="term" value="C:membrane"/>
    <property type="evidence" value="ECO:0007669"/>
    <property type="project" value="InterPro"/>
</dbReference>
<protein>
    <recommendedName>
        <fullName evidence="1">MAM domain-containing protein</fullName>
    </recommendedName>
</protein>
<dbReference type="PANTHER" id="PTHR23282">
    <property type="entry name" value="APICAL ENDOSOMAL GLYCOPROTEIN PRECURSOR"/>
    <property type="match status" value="1"/>
</dbReference>
<dbReference type="Pfam" id="PF00629">
    <property type="entry name" value="MAM"/>
    <property type="match status" value="1"/>
</dbReference>
<reference evidence="2" key="1">
    <citation type="journal article" date="2021" name="Genome Biol. Evol.">
        <title>A High-Quality Reference Genome for a Parasitic Bivalve with Doubly Uniparental Inheritance (Bivalvia: Unionida).</title>
        <authorList>
            <person name="Smith C.H."/>
        </authorList>
    </citation>
    <scope>NUCLEOTIDE SEQUENCE</scope>
    <source>
        <strain evidence="2">CHS0354</strain>
    </source>
</reference>
<sequence length="249" mass="28276">MALRPGNLIRYIHRFSISRCLRVWSTTTTTDGSYINLTIVGCAAHTAVDRSVTGILNEDEWTPVEVDVRSSDYHLIITGGWEFGRKGYLAIDNISMTNGYCPNCDFKDDLCNWNNTGSVNWNLRKEGKRDFEMKKRLRNFISTEILQKEIDYASLLGPVIYGSESKTGQTCLQFSYRIDGGLKNTLSVYLNINGTRNRLWKTAVISHGWSMQYVNVTSGYDFQIEFEGKMGSGYIDVDEVIVLYSYCPG</sequence>
<comment type="caution">
    <text evidence="2">The sequence shown here is derived from an EMBL/GenBank/DDBJ whole genome shotgun (WGS) entry which is preliminary data.</text>
</comment>
<dbReference type="PROSITE" id="PS50060">
    <property type="entry name" value="MAM_2"/>
    <property type="match status" value="1"/>
</dbReference>
<evidence type="ECO:0000313" key="3">
    <source>
        <dbReference type="Proteomes" id="UP001195483"/>
    </source>
</evidence>
<dbReference type="Gene3D" id="2.60.120.200">
    <property type="match status" value="2"/>
</dbReference>
<evidence type="ECO:0000259" key="1">
    <source>
        <dbReference type="PROSITE" id="PS50060"/>
    </source>
</evidence>
<proteinExistence type="predicted"/>
<name>A0AAE0RV27_9BIVA</name>
<dbReference type="Proteomes" id="UP001195483">
    <property type="component" value="Unassembled WGS sequence"/>
</dbReference>
<keyword evidence="3" id="KW-1185">Reference proteome</keyword>
<dbReference type="InterPro" id="IPR051560">
    <property type="entry name" value="MAM_domain-containing"/>
</dbReference>
<dbReference type="InterPro" id="IPR013320">
    <property type="entry name" value="ConA-like_dom_sf"/>
</dbReference>
<reference evidence="2" key="3">
    <citation type="submission" date="2023-05" db="EMBL/GenBank/DDBJ databases">
        <authorList>
            <person name="Smith C.H."/>
        </authorList>
    </citation>
    <scope>NUCLEOTIDE SEQUENCE</scope>
    <source>
        <strain evidence="2">CHS0354</strain>
        <tissue evidence="2">Mantle</tissue>
    </source>
</reference>
<organism evidence="2 3">
    <name type="scientific">Potamilus streckersoni</name>
    <dbReference type="NCBI Taxonomy" id="2493646"/>
    <lineage>
        <taxon>Eukaryota</taxon>
        <taxon>Metazoa</taxon>
        <taxon>Spiralia</taxon>
        <taxon>Lophotrochozoa</taxon>
        <taxon>Mollusca</taxon>
        <taxon>Bivalvia</taxon>
        <taxon>Autobranchia</taxon>
        <taxon>Heteroconchia</taxon>
        <taxon>Palaeoheterodonta</taxon>
        <taxon>Unionida</taxon>
        <taxon>Unionoidea</taxon>
        <taxon>Unionidae</taxon>
        <taxon>Ambleminae</taxon>
        <taxon>Lampsilini</taxon>
        <taxon>Potamilus</taxon>
    </lineage>
</organism>
<dbReference type="SUPFAM" id="SSF49899">
    <property type="entry name" value="Concanavalin A-like lectins/glucanases"/>
    <property type="match status" value="2"/>
</dbReference>
<dbReference type="InterPro" id="IPR000998">
    <property type="entry name" value="MAM_dom"/>
</dbReference>
<dbReference type="EMBL" id="JAEAOA010001989">
    <property type="protein sequence ID" value="KAK3580136.1"/>
    <property type="molecule type" value="Genomic_DNA"/>
</dbReference>
<evidence type="ECO:0000313" key="2">
    <source>
        <dbReference type="EMBL" id="KAK3580136.1"/>
    </source>
</evidence>
<gene>
    <name evidence="2" type="ORF">CHS0354_034078</name>
</gene>
<reference evidence="2" key="2">
    <citation type="journal article" date="2021" name="Genome Biol. Evol.">
        <title>Developing a high-quality reference genome for a parasitic bivalve with doubly uniparental inheritance (Bivalvia: Unionida).</title>
        <authorList>
            <person name="Smith C.H."/>
        </authorList>
    </citation>
    <scope>NUCLEOTIDE SEQUENCE</scope>
    <source>
        <strain evidence="2">CHS0354</strain>
        <tissue evidence="2">Mantle</tissue>
    </source>
</reference>
<accession>A0AAE0RV27</accession>
<dbReference type="SMART" id="SM00137">
    <property type="entry name" value="MAM"/>
    <property type="match status" value="1"/>
</dbReference>